<evidence type="ECO:0000256" key="1">
    <source>
        <dbReference type="ARBA" id="ARBA00004141"/>
    </source>
</evidence>
<evidence type="ECO:0000256" key="10">
    <source>
        <dbReference type="ARBA" id="ARBA00023303"/>
    </source>
</evidence>
<dbReference type="Pfam" id="PF17655">
    <property type="entry name" value="IRK_C"/>
    <property type="match status" value="1"/>
</dbReference>
<evidence type="ECO:0000256" key="12">
    <source>
        <dbReference type="RuleBase" id="RU003822"/>
    </source>
</evidence>
<dbReference type="InterPro" id="IPR014756">
    <property type="entry name" value="Ig_E-set"/>
</dbReference>
<comment type="subcellular location">
    <subcellularLocation>
        <location evidence="1 12">Membrane</location>
        <topology evidence="1 12">Multi-pass membrane protein</topology>
    </subcellularLocation>
</comment>
<feature type="non-terminal residue" evidence="14">
    <location>
        <position position="1"/>
    </location>
</feature>
<evidence type="ECO:0000256" key="4">
    <source>
        <dbReference type="ARBA" id="ARBA00022692"/>
    </source>
</evidence>
<keyword evidence="2 12" id="KW-0813">Transport</keyword>
<dbReference type="InterPro" id="IPR041647">
    <property type="entry name" value="IRK_C"/>
</dbReference>
<feature type="domain" description="Inward rectifier potassium channel C-terminal" evidence="13">
    <location>
        <begin position="3"/>
        <end position="42"/>
    </location>
</feature>
<dbReference type="GO" id="GO:0005242">
    <property type="term" value="F:inward rectifier potassium channel activity"/>
    <property type="evidence" value="ECO:0007669"/>
    <property type="project" value="InterPro"/>
</dbReference>
<dbReference type="PANTHER" id="PTHR11767">
    <property type="entry name" value="INWARD RECTIFIER POTASSIUM CHANNEL"/>
    <property type="match status" value="1"/>
</dbReference>
<dbReference type="InterPro" id="IPR016449">
    <property type="entry name" value="K_chnl_inward-rec_Kir"/>
</dbReference>
<name>A0A2J8JAA1_PANTR</name>
<keyword evidence="10 12" id="KW-0407">Ion channel</keyword>
<organism evidence="14 15">
    <name type="scientific">Pan troglodytes</name>
    <name type="common">Chimpanzee</name>
    <dbReference type="NCBI Taxonomy" id="9598"/>
    <lineage>
        <taxon>Eukaryota</taxon>
        <taxon>Metazoa</taxon>
        <taxon>Chordata</taxon>
        <taxon>Craniata</taxon>
        <taxon>Vertebrata</taxon>
        <taxon>Euteleostomi</taxon>
        <taxon>Mammalia</taxon>
        <taxon>Eutheria</taxon>
        <taxon>Euarchontoglires</taxon>
        <taxon>Primates</taxon>
        <taxon>Haplorrhini</taxon>
        <taxon>Catarrhini</taxon>
        <taxon>Hominidae</taxon>
        <taxon>Pan</taxon>
    </lineage>
</organism>
<evidence type="ECO:0000313" key="14">
    <source>
        <dbReference type="EMBL" id="PNI19707.1"/>
    </source>
</evidence>
<dbReference type="PANTHER" id="PTHR11767:SF21">
    <property type="entry name" value="ATP-SENSITIVE INWARD RECTIFIER POTASSIUM CHANNEL 10"/>
    <property type="match status" value="1"/>
</dbReference>
<evidence type="ECO:0000256" key="11">
    <source>
        <dbReference type="ARBA" id="ARBA00034430"/>
    </source>
</evidence>
<keyword evidence="3 12" id="KW-0633">Potassium transport</keyword>
<sequence>KPCLMIRVANMRKSLLIGCQVTGKLLQTHQTKEGENIRLNQAAQRRSVSLCPVNGRTQANMFL</sequence>
<accession>A0A2J8JAA1</accession>
<proteinExistence type="inferred from homology"/>
<dbReference type="Proteomes" id="UP000236370">
    <property type="component" value="Unassembled WGS sequence"/>
</dbReference>
<keyword evidence="4 12" id="KW-0812">Transmembrane</keyword>
<evidence type="ECO:0000259" key="13">
    <source>
        <dbReference type="Pfam" id="PF17655"/>
    </source>
</evidence>
<evidence type="ECO:0000256" key="3">
    <source>
        <dbReference type="ARBA" id="ARBA00022538"/>
    </source>
</evidence>
<gene>
    <name evidence="14" type="ORF">CK820_G0049287</name>
</gene>
<comment type="caution">
    <text evidence="14">The sequence shown here is derived from an EMBL/GenBank/DDBJ whole genome shotgun (WGS) entry which is preliminary data.</text>
</comment>
<protein>
    <submittedName>
        <fullName evidence="14">KCNJ10 isoform 3</fullName>
    </submittedName>
</protein>
<evidence type="ECO:0000256" key="8">
    <source>
        <dbReference type="ARBA" id="ARBA00023065"/>
    </source>
</evidence>
<dbReference type="EMBL" id="NBAG03000493">
    <property type="protein sequence ID" value="PNI19707.1"/>
    <property type="molecule type" value="Genomic_DNA"/>
</dbReference>
<evidence type="ECO:0000256" key="7">
    <source>
        <dbReference type="ARBA" id="ARBA00022989"/>
    </source>
</evidence>
<keyword evidence="5 12" id="KW-0851">Voltage-gated channel</keyword>
<comment type="similarity">
    <text evidence="12">Belongs to the inward rectifier-type potassium channel (TC 1.A.2.1) family.</text>
</comment>
<evidence type="ECO:0000313" key="15">
    <source>
        <dbReference type="Proteomes" id="UP000236370"/>
    </source>
</evidence>
<keyword evidence="6 12" id="KW-0630">Potassium</keyword>
<evidence type="ECO:0000256" key="5">
    <source>
        <dbReference type="ARBA" id="ARBA00022882"/>
    </source>
</evidence>
<keyword evidence="8 12" id="KW-0406">Ion transport</keyword>
<keyword evidence="9" id="KW-0472">Membrane</keyword>
<dbReference type="Gene3D" id="2.60.40.1400">
    <property type="entry name" value="G protein-activated inward rectifier potassium channel 1"/>
    <property type="match status" value="1"/>
</dbReference>
<comment type="catalytic activity">
    <reaction evidence="11">
        <text>K(+)(in) = K(+)(out)</text>
        <dbReference type="Rhea" id="RHEA:29463"/>
        <dbReference type="ChEBI" id="CHEBI:29103"/>
    </reaction>
</comment>
<dbReference type="GO" id="GO:0034702">
    <property type="term" value="C:monoatomic ion channel complex"/>
    <property type="evidence" value="ECO:0007669"/>
    <property type="project" value="UniProtKB-KW"/>
</dbReference>
<dbReference type="InterPro" id="IPR013518">
    <property type="entry name" value="K_chnl_inward-rec_Kir_cyto"/>
</dbReference>
<keyword evidence="7" id="KW-1133">Transmembrane helix</keyword>
<evidence type="ECO:0000256" key="6">
    <source>
        <dbReference type="ARBA" id="ARBA00022958"/>
    </source>
</evidence>
<evidence type="ECO:0000256" key="9">
    <source>
        <dbReference type="ARBA" id="ARBA00023136"/>
    </source>
</evidence>
<reference evidence="14 15" key="1">
    <citation type="submission" date="2017-12" db="EMBL/GenBank/DDBJ databases">
        <title>High-resolution comparative analysis of great ape genomes.</title>
        <authorList>
            <person name="Pollen A."/>
            <person name="Hastie A."/>
            <person name="Hormozdiari F."/>
            <person name="Dougherty M."/>
            <person name="Liu R."/>
            <person name="Chaisson M."/>
            <person name="Hoppe E."/>
            <person name="Hill C."/>
            <person name="Pang A."/>
            <person name="Hillier L."/>
            <person name="Baker C."/>
            <person name="Armstrong J."/>
            <person name="Shendure J."/>
            <person name="Paten B."/>
            <person name="Wilson R."/>
            <person name="Chao H."/>
            <person name="Schneider V."/>
            <person name="Ventura M."/>
            <person name="Kronenberg Z."/>
            <person name="Murali S."/>
            <person name="Gordon D."/>
            <person name="Cantsilieris S."/>
            <person name="Munson K."/>
            <person name="Nelson B."/>
            <person name="Raja A."/>
            <person name="Underwood J."/>
            <person name="Diekhans M."/>
            <person name="Fiddes I."/>
            <person name="Haussler D."/>
            <person name="Eichler E."/>
        </authorList>
    </citation>
    <scope>NUCLEOTIDE SEQUENCE [LARGE SCALE GENOMIC DNA]</scope>
    <source>
        <strain evidence="14">Yerkes chimp pedigree #C0471</strain>
    </source>
</reference>
<evidence type="ECO:0000256" key="2">
    <source>
        <dbReference type="ARBA" id="ARBA00022448"/>
    </source>
</evidence>
<dbReference type="SUPFAM" id="SSF81296">
    <property type="entry name" value="E set domains"/>
    <property type="match status" value="1"/>
</dbReference>
<dbReference type="AlphaFoldDB" id="A0A2J8JAA1"/>